<dbReference type="PANTHER" id="PTHR24103">
    <property type="entry name" value="E3 UBIQUITIN-PROTEIN LIGASE TRIM"/>
    <property type="match status" value="1"/>
</dbReference>
<dbReference type="InterPro" id="IPR043136">
    <property type="entry name" value="B30.2/SPRY_sf"/>
</dbReference>
<dbReference type="InterPro" id="IPR013320">
    <property type="entry name" value="ConA-like_dom_sf"/>
</dbReference>
<dbReference type="Proteomes" id="UP001177744">
    <property type="component" value="Unassembled WGS sequence"/>
</dbReference>
<feature type="signal peptide" evidence="1">
    <location>
        <begin position="1"/>
        <end position="18"/>
    </location>
</feature>
<evidence type="ECO:0000259" key="2">
    <source>
        <dbReference type="PROSITE" id="PS50188"/>
    </source>
</evidence>
<dbReference type="Pfam" id="PF00622">
    <property type="entry name" value="SPRY"/>
    <property type="match status" value="1"/>
</dbReference>
<comment type="caution">
    <text evidence="3">The sequence shown here is derived from an EMBL/GenBank/DDBJ whole genome shotgun (WGS) entry which is preliminary data.</text>
</comment>
<organism evidence="3 4">
    <name type="scientific">Cnephaeus nilssonii</name>
    <name type="common">Northern bat</name>
    <name type="synonym">Eptesicus nilssonii</name>
    <dbReference type="NCBI Taxonomy" id="3371016"/>
    <lineage>
        <taxon>Eukaryota</taxon>
        <taxon>Metazoa</taxon>
        <taxon>Chordata</taxon>
        <taxon>Craniata</taxon>
        <taxon>Vertebrata</taxon>
        <taxon>Euteleostomi</taxon>
        <taxon>Mammalia</taxon>
        <taxon>Eutheria</taxon>
        <taxon>Laurasiatheria</taxon>
        <taxon>Chiroptera</taxon>
        <taxon>Yangochiroptera</taxon>
        <taxon>Vespertilionidae</taxon>
        <taxon>Cnephaeus</taxon>
    </lineage>
</organism>
<feature type="domain" description="B30.2/SPRY" evidence="2">
    <location>
        <begin position="1"/>
        <end position="193"/>
    </location>
</feature>
<evidence type="ECO:0000256" key="1">
    <source>
        <dbReference type="SAM" id="SignalP"/>
    </source>
</evidence>
<dbReference type="SMART" id="SM00449">
    <property type="entry name" value="SPRY"/>
    <property type="match status" value="1"/>
</dbReference>
<sequence length="200" mass="21913">MVLLSLQLIPMTMILVRSDVRARRGVVGVTLDPETAHPELILSKDQRQVTRGGCPEGAGDPSPRRFTYFEVDVGEGMGWDVGVCLESVQRVVGTMQTPEAGFWALRLCAKDGYVALTWPRTPLGLQEQPLVVGVLLDCEVRGCVLLQRDLGLPHLHLPQGLLPGRPAALFPGLPVFPLVPAQPRRVRRGAASVWLSQQRE</sequence>
<dbReference type="PROSITE" id="PS50188">
    <property type="entry name" value="B302_SPRY"/>
    <property type="match status" value="1"/>
</dbReference>
<dbReference type="InterPro" id="IPR001870">
    <property type="entry name" value="B30.2/SPRY"/>
</dbReference>
<dbReference type="SUPFAM" id="SSF49899">
    <property type="entry name" value="Concanavalin A-like lectins/glucanases"/>
    <property type="match status" value="1"/>
</dbReference>
<reference evidence="3" key="1">
    <citation type="submission" date="2023-06" db="EMBL/GenBank/DDBJ databases">
        <title>Reference genome for the Northern bat (Eptesicus nilssonii), a most northern bat species.</title>
        <authorList>
            <person name="Laine V.N."/>
            <person name="Pulliainen A.T."/>
            <person name="Lilley T.M."/>
        </authorList>
    </citation>
    <scope>NUCLEOTIDE SEQUENCE</scope>
    <source>
        <strain evidence="3">BLF_Eptnil</strain>
        <tissue evidence="3">Kidney</tissue>
    </source>
</reference>
<evidence type="ECO:0000313" key="4">
    <source>
        <dbReference type="Proteomes" id="UP001177744"/>
    </source>
</evidence>
<dbReference type="InterPro" id="IPR003879">
    <property type="entry name" value="Butyrophylin_SPRY"/>
</dbReference>
<dbReference type="InterPro" id="IPR003877">
    <property type="entry name" value="SPRY_dom"/>
</dbReference>
<dbReference type="AlphaFoldDB" id="A0AA40LD08"/>
<protein>
    <recommendedName>
        <fullName evidence="2">B30.2/SPRY domain-containing protein</fullName>
    </recommendedName>
</protein>
<dbReference type="InterPro" id="IPR006574">
    <property type="entry name" value="PRY"/>
</dbReference>
<evidence type="ECO:0000313" key="3">
    <source>
        <dbReference type="EMBL" id="KAK1328816.1"/>
    </source>
</evidence>
<accession>A0AA40LD08</accession>
<dbReference type="Gene3D" id="2.60.120.920">
    <property type="match status" value="1"/>
</dbReference>
<dbReference type="PRINTS" id="PR01407">
    <property type="entry name" value="BUTYPHLNCDUF"/>
</dbReference>
<keyword evidence="4" id="KW-1185">Reference proteome</keyword>
<name>A0AA40LD08_CNENI</name>
<proteinExistence type="predicted"/>
<keyword evidence="1" id="KW-0732">Signal</keyword>
<feature type="chain" id="PRO_5041273722" description="B30.2/SPRY domain-containing protein" evidence="1">
    <location>
        <begin position="19"/>
        <end position="200"/>
    </location>
</feature>
<dbReference type="SMART" id="SM00589">
    <property type="entry name" value="PRY"/>
    <property type="match status" value="1"/>
</dbReference>
<gene>
    <name evidence="3" type="ORF">QTO34_010985</name>
</gene>
<dbReference type="EMBL" id="JAULJE010000022">
    <property type="protein sequence ID" value="KAK1328816.1"/>
    <property type="molecule type" value="Genomic_DNA"/>
</dbReference>
<dbReference type="InterPro" id="IPR050143">
    <property type="entry name" value="TRIM/RBCC"/>
</dbReference>